<dbReference type="RefSeq" id="WP_123119111.1">
    <property type="nucleotide sequence ID" value="NZ_RJJR01000001.1"/>
</dbReference>
<dbReference type="Proteomes" id="UP000267223">
    <property type="component" value="Unassembled WGS sequence"/>
</dbReference>
<dbReference type="PANTHER" id="PTHR36848">
    <property type="entry name" value="DNA-BINDING PROTEIN (PUTATIVE SECRETED PROTEIN)-RELATED"/>
    <property type="match status" value="1"/>
</dbReference>
<comment type="caution">
    <text evidence="1">The sequence shown here is derived from an EMBL/GenBank/DDBJ whole genome shotgun (WGS) entry which is preliminary data.</text>
</comment>
<accession>A0A3M9NR71</accession>
<gene>
    <name evidence="1" type="ORF">EFY79_02675</name>
</gene>
<reference evidence="1 2" key="1">
    <citation type="submission" date="2018-11" db="EMBL/GenBank/DDBJ databases">
        <title>Draft genome sequence of Ferruginibacter sp. BO-59.</title>
        <authorList>
            <person name="Im W.T."/>
        </authorList>
    </citation>
    <scope>NUCLEOTIDE SEQUENCE [LARGE SCALE GENOMIC DNA]</scope>
    <source>
        <strain evidence="1 2">BO-59</strain>
    </source>
</reference>
<dbReference type="OrthoDB" id="9761519at2"/>
<evidence type="ECO:0000313" key="1">
    <source>
        <dbReference type="EMBL" id="RNI40220.1"/>
    </source>
</evidence>
<evidence type="ECO:0000313" key="2">
    <source>
        <dbReference type="Proteomes" id="UP000267223"/>
    </source>
</evidence>
<keyword evidence="2" id="KW-1185">Reference proteome</keyword>
<dbReference type="PANTHER" id="PTHR36848:SF2">
    <property type="entry name" value="SECRETED PROTEIN"/>
    <property type="match status" value="1"/>
</dbReference>
<protein>
    <submittedName>
        <fullName evidence="1">Uncharacterized protein</fullName>
    </submittedName>
</protein>
<name>A0A3M9NR71_9BACT</name>
<dbReference type="EMBL" id="RJJR01000001">
    <property type="protein sequence ID" value="RNI40220.1"/>
    <property type="molecule type" value="Genomic_DNA"/>
</dbReference>
<sequence length="1051" mass="119133">MKKAKYVSILFIIFLFGTLIPLNVACQPLEKNAEAVNFKSLKEGFLSPGKEYGSAPLWVWHTKVTKEIIDSMMEEFKENEFGGVMIHPRPGLITQYLSPEWFRLYQYTVNKGKELGLDVWIYDENSYPSGFAGGNVPDQMPESYNQGQMLHLIKADVLPADPKDIFIALKEVNGNFTDITSRLAQEKNKPGSFYLFQKAFYQKQVSTVGPPEFPYVDLMVKGVTEKFIEITLEGYGKIIGNEFGKTIPGVFSDEPSIPTQGAGNVRWTPDLFSSFKEKWGYDLQSHLPSLFEEVGDWKKIRHNYQQTLLQLFIDRWSKPMHAYTEKNNLKWTGHYWEHGWPNPGEGPDNMAMYAWHQQPGIDMLFNQFNETSPNAQFGNIRSVKELASVANQLNKKRTLSETYGGGGWELTFKDMKRLADWEYVLGVNFLNQHLSMMTLTGARKYDYPQSFSYHTPWWPYYKSLNEYFKRLSFAMSQGKQMNDILIIEPTSSAWMYSGPGKQNEGLTSIGNRFQQFVTTLEKSQVEYDLGSENIIKDHGSVQGRNFVVGDRAYHTVVIPPGMENIDKATYELLKAYAEAGGKVLLFEKLQRIDGSLKDDLHYFNASEKNILRFADLDSAVINQQFGSDDFQIMANGTDSIGGDLYHHRRWINDGQILFLSNAGMVYSSKGSVTIKGKDALFMNLATGAIENYPEQLHGDKIVVNFDIPPAGSLMLFVANEKHQGVKMHSSSKNKSIIKGSDIKVVRPAENTLMIDFCDVQLNDTLLKDTHVGVASRAVFVHNGFNRNPWNHQVQFNDHIVARDTFSKGSGYTAMYHFVIDEHTNYKQFRAVIEQGNLWNQITINGKPVKPVAGKWWLDRSFAVLQIGEYLNPGENTFSLSIDPMSVYAEVEPVYILGDFNLASADKGWKIVSPQPLQLGSWKEQGLPLYGSGIRYIKKVDIKNPDQQFEIHLDQWKGTVAAVKVNGVPAGIIFSEPNTLNISRHVKKGINEIEVEVIGSLKNLLGPHHNSPQPGMVGPGHWSNIKSYPPGKDYDTYDYGLMTDFELIKYDN</sequence>
<organism evidence="1 2">
    <name type="scientific">Hanamia caeni</name>
    <dbReference type="NCBI Taxonomy" id="2294116"/>
    <lineage>
        <taxon>Bacteria</taxon>
        <taxon>Pseudomonadati</taxon>
        <taxon>Bacteroidota</taxon>
        <taxon>Chitinophagia</taxon>
        <taxon>Chitinophagales</taxon>
        <taxon>Chitinophagaceae</taxon>
        <taxon>Hanamia</taxon>
    </lineage>
</organism>
<dbReference type="Pfam" id="PF17132">
    <property type="entry name" value="Glyco_hydro_106"/>
    <property type="match status" value="1"/>
</dbReference>
<proteinExistence type="predicted"/>
<dbReference type="AlphaFoldDB" id="A0A3M9NR71"/>
<dbReference type="InterPro" id="IPR053161">
    <property type="entry name" value="Ulvan_degrading_GH"/>
</dbReference>